<dbReference type="GO" id="GO:0061630">
    <property type="term" value="F:ubiquitin protein ligase activity"/>
    <property type="evidence" value="ECO:0007669"/>
    <property type="project" value="UniProtKB-UniRule"/>
</dbReference>
<evidence type="ECO:0000256" key="11">
    <source>
        <dbReference type="SAM" id="MobiDB-lite"/>
    </source>
</evidence>
<evidence type="ECO:0000256" key="10">
    <source>
        <dbReference type="RuleBase" id="RU366018"/>
    </source>
</evidence>
<dbReference type="InterPro" id="IPR039164">
    <property type="entry name" value="UBR1-like"/>
</dbReference>
<dbReference type="Pfam" id="PF18995">
    <property type="entry name" value="PRT6_C"/>
    <property type="match status" value="1"/>
</dbReference>
<dbReference type="Pfam" id="PF02207">
    <property type="entry name" value="zf-UBR"/>
    <property type="match status" value="1"/>
</dbReference>
<dbReference type="InterPro" id="IPR003126">
    <property type="entry name" value="Znf_UBR"/>
</dbReference>
<dbReference type="GeneID" id="75917585"/>
<evidence type="ECO:0000256" key="2">
    <source>
        <dbReference type="ARBA" id="ARBA00004906"/>
    </source>
</evidence>
<dbReference type="Gene3D" id="2.10.110.30">
    <property type="match status" value="1"/>
</dbReference>
<dbReference type="InterPro" id="IPR036390">
    <property type="entry name" value="WH_DNA-bd_sf"/>
</dbReference>
<dbReference type="InterPro" id="IPR055194">
    <property type="entry name" value="UBR1-like_WH"/>
</dbReference>
<name>A0AAD5HAY1_UMBRA</name>
<dbReference type="Proteomes" id="UP001206595">
    <property type="component" value="Unassembled WGS sequence"/>
</dbReference>
<evidence type="ECO:0000256" key="1">
    <source>
        <dbReference type="ARBA" id="ARBA00000900"/>
    </source>
</evidence>
<protein>
    <recommendedName>
        <fullName evidence="10">E3 ubiquitin-protein ligase</fullName>
        <ecNumber evidence="10">2.3.2.27</ecNumber>
    </recommendedName>
</protein>
<keyword evidence="5 10" id="KW-0863">Zinc-finger</keyword>
<feature type="zinc finger region" description="UBR-type" evidence="9">
    <location>
        <begin position="110"/>
        <end position="182"/>
    </location>
</feature>
<dbReference type="PROSITE" id="PS51157">
    <property type="entry name" value="ZF_UBR"/>
    <property type="match status" value="1"/>
</dbReference>
<evidence type="ECO:0000256" key="5">
    <source>
        <dbReference type="ARBA" id="ARBA00022771"/>
    </source>
</evidence>
<dbReference type="PANTHER" id="PTHR21497:SF24">
    <property type="entry name" value="E3 UBIQUITIN-PROTEIN LIGASE UBR1"/>
    <property type="match status" value="1"/>
</dbReference>
<dbReference type="CDD" id="cd16482">
    <property type="entry name" value="RING-H2_UBR1-like"/>
    <property type="match status" value="1"/>
</dbReference>
<accession>A0AAD5HAY1</accession>
<dbReference type="GO" id="GO:0016567">
    <property type="term" value="P:protein ubiquitination"/>
    <property type="evidence" value="ECO:0007669"/>
    <property type="project" value="UniProtKB-UniRule"/>
</dbReference>
<dbReference type="SUPFAM" id="SSF54736">
    <property type="entry name" value="ClpS-like"/>
    <property type="match status" value="1"/>
</dbReference>
<feature type="domain" description="UBR-type" evidence="12">
    <location>
        <begin position="110"/>
        <end position="182"/>
    </location>
</feature>
<dbReference type="InterPro" id="IPR044046">
    <property type="entry name" value="E3_ligase_UBR-like_C"/>
</dbReference>
<comment type="similarity">
    <text evidence="8 10">Belongs to the E3 ubiquitin-protein ligase UBR1-like family.</text>
</comment>
<reference evidence="13" key="2">
    <citation type="journal article" date="2022" name="Proc. Natl. Acad. Sci. U.S.A.">
        <title>Diploid-dominant life cycles characterize the early evolution of Fungi.</title>
        <authorList>
            <person name="Amses K.R."/>
            <person name="Simmons D.R."/>
            <person name="Longcore J.E."/>
            <person name="Mondo S.J."/>
            <person name="Seto K."/>
            <person name="Jeronimo G.H."/>
            <person name="Bonds A.E."/>
            <person name="Quandt C.A."/>
            <person name="Davis W.J."/>
            <person name="Chang Y."/>
            <person name="Federici B.A."/>
            <person name="Kuo A."/>
            <person name="LaButti K."/>
            <person name="Pangilinan J."/>
            <person name="Andreopoulos W."/>
            <person name="Tritt A."/>
            <person name="Riley R."/>
            <person name="Hundley H."/>
            <person name="Johnson J."/>
            <person name="Lipzen A."/>
            <person name="Barry K."/>
            <person name="Lang B.F."/>
            <person name="Cuomo C.A."/>
            <person name="Buchler N.E."/>
            <person name="Grigoriev I.V."/>
            <person name="Spatafora J.W."/>
            <person name="Stajich J.E."/>
            <person name="James T.Y."/>
        </authorList>
    </citation>
    <scope>NUCLEOTIDE SEQUENCE</scope>
    <source>
        <strain evidence="13">AG</strain>
    </source>
</reference>
<reference evidence="13" key="1">
    <citation type="submission" date="2021-06" db="EMBL/GenBank/DDBJ databases">
        <authorList>
            <consortium name="DOE Joint Genome Institute"/>
            <person name="Mondo S.J."/>
            <person name="Amses K.R."/>
            <person name="Simmons D.R."/>
            <person name="Longcore J.E."/>
            <person name="Seto K."/>
            <person name="Alves G.H."/>
            <person name="Bonds A.E."/>
            <person name="Quandt C.A."/>
            <person name="Davis W.J."/>
            <person name="Chang Y."/>
            <person name="Letcher P.M."/>
            <person name="Powell M.J."/>
            <person name="Kuo A."/>
            <person name="Labutti K."/>
            <person name="Pangilinan J."/>
            <person name="Andreopoulos W."/>
            <person name="Tritt A."/>
            <person name="Riley R."/>
            <person name="Hundley H."/>
            <person name="Johnson J."/>
            <person name="Lipzen A."/>
            <person name="Barry K."/>
            <person name="Berbee M.L."/>
            <person name="Buchler N.E."/>
            <person name="Grigoriev I.V."/>
            <person name="Spatafora J.W."/>
            <person name="Stajich J.E."/>
            <person name="James T.Y."/>
        </authorList>
    </citation>
    <scope>NUCLEOTIDE SEQUENCE</scope>
    <source>
        <strain evidence="13">AG</strain>
    </source>
</reference>
<dbReference type="PANTHER" id="PTHR21497">
    <property type="entry name" value="UBIQUITIN LIGASE E3 ALPHA-RELATED"/>
    <property type="match status" value="1"/>
</dbReference>
<dbReference type="Pfam" id="PF02617">
    <property type="entry name" value="ClpS"/>
    <property type="match status" value="1"/>
</dbReference>
<comment type="pathway">
    <text evidence="2 10">Protein modification; protein ubiquitination.</text>
</comment>
<dbReference type="FunFam" id="2.10.110.30:FF:000001">
    <property type="entry name" value="E3 ubiquitin-protein ligase UBR2 isoform 1"/>
    <property type="match status" value="1"/>
</dbReference>
<feature type="region of interest" description="Disordered" evidence="11">
    <location>
        <begin position="445"/>
        <end position="477"/>
    </location>
</feature>
<dbReference type="SMART" id="SM00396">
    <property type="entry name" value="ZnF_UBR1"/>
    <property type="match status" value="1"/>
</dbReference>
<dbReference type="Gene3D" id="3.30.1390.10">
    <property type="match status" value="1"/>
</dbReference>
<comment type="caution">
    <text evidence="13">The sequence shown here is derived from an EMBL/GenBank/DDBJ whole genome shotgun (WGS) entry which is preliminary data.</text>
</comment>
<feature type="region of interest" description="Disordered" evidence="11">
    <location>
        <begin position="182"/>
        <end position="204"/>
    </location>
</feature>
<keyword evidence="14" id="KW-1185">Reference proteome</keyword>
<evidence type="ECO:0000313" key="14">
    <source>
        <dbReference type="Proteomes" id="UP001206595"/>
    </source>
</evidence>
<comment type="catalytic activity">
    <reaction evidence="1 10">
        <text>S-ubiquitinyl-[E2 ubiquitin-conjugating enzyme]-L-cysteine + [acceptor protein]-L-lysine = [E2 ubiquitin-conjugating enzyme]-L-cysteine + N(6)-ubiquitinyl-[acceptor protein]-L-lysine.</text>
        <dbReference type="EC" id="2.3.2.27"/>
    </reaction>
</comment>
<keyword evidence="4 10" id="KW-0479">Metal-binding</keyword>
<dbReference type="InterPro" id="IPR042065">
    <property type="entry name" value="E3_ELL-like"/>
</dbReference>
<evidence type="ECO:0000313" key="13">
    <source>
        <dbReference type="EMBL" id="KAI8575628.1"/>
    </source>
</evidence>
<dbReference type="RefSeq" id="XP_051440632.1">
    <property type="nucleotide sequence ID" value="XM_051592242.1"/>
</dbReference>
<keyword evidence="3 10" id="KW-0808">Transferase</keyword>
<dbReference type="SUPFAM" id="SSF46785">
    <property type="entry name" value="Winged helix' DNA-binding domain"/>
    <property type="match status" value="1"/>
</dbReference>
<dbReference type="EMBL" id="MU620975">
    <property type="protein sequence ID" value="KAI8575628.1"/>
    <property type="molecule type" value="Genomic_DNA"/>
</dbReference>
<keyword evidence="7 10" id="KW-0862">Zinc</keyword>
<dbReference type="EC" id="2.3.2.27" evidence="10"/>
<dbReference type="GO" id="GO:0005737">
    <property type="term" value="C:cytoplasm"/>
    <property type="evidence" value="ECO:0007669"/>
    <property type="project" value="TreeGrafter"/>
</dbReference>
<evidence type="ECO:0000256" key="8">
    <source>
        <dbReference type="ARBA" id="ARBA00046341"/>
    </source>
</evidence>
<feature type="region of interest" description="Disordered" evidence="11">
    <location>
        <begin position="1600"/>
        <end position="1621"/>
    </location>
</feature>
<feature type="region of interest" description="Disordered" evidence="11">
    <location>
        <begin position="1331"/>
        <end position="1354"/>
    </location>
</feature>
<evidence type="ECO:0000256" key="6">
    <source>
        <dbReference type="ARBA" id="ARBA00022786"/>
    </source>
</evidence>
<gene>
    <name evidence="13" type="ORF">K450DRAFT_260997</name>
</gene>
<dbReference type="Gene3D" id="1.10.10.2670">
    <property type="entry name" value="E3 ubiquitin-protein ligase"/>
    <property type="match status" value="1"/>
</dbReference>
<sequence length="2185" mass="246069">MEEHSANQNSSPSILKTYLNDTPNLFEYVLNNATRRAVLIECYQSLWGHSEEFKRTYFVPDDQAFEKLMETNGSSLLALNRSKRDLSNGTNSLLETSEIEAEYQPSQRGKQCGHVFQKGETVYRCRTCGLDDTCVFCSRCFHSTNHEGHDVSFSVSPGSGGCCDCGDPESWKYEIDCAYHSPMSRPPGEPSSSIPNPRQEKADIPSELNRSLHSTIGSVLDFILETFACSPEDKVTTANINSDSQSVRSNAFFRDSQNIKLSLSHAIRPSVFSHAEDKDEDVAMMEIDDLDLPADEAKSSSSSEMYACILWNDESHSYPQVIDQLVSAAGCTEAQAKATAENVNQYGRDIIKLSTNVDELLNIATSLSTIGLAVTIRTAHDTFREQVCTILLDWLKDLVSGRLKCFDSVEQGDAILREVVCDELCTQYTLPPDLAVLSLQLRQGRGSDDESEDDPSVDMDFEDSRVPQTAIGGAGTAGDGVAAFDGLDVQPRDLWTMPTNAHRRRLAAAVSTGPESDSDHQHDNHSSNSESADLSRRQRQSSSYYRANNKRNALKRYDIADLNWDYNALLNQYNELAEEEALVHDEMSAKIFKSTAVGKKVADGILSGSKLRQEYERKLRLDYLMLFDLRLWKEVRLALRQLFISSLAPRPDFKKQIAIRLARNYVTLADAFLLRDREPENSIILFSVQLLTVPTIASLVVNECHFLGQICSVLSSFFLTDCVSLPLITDSKQGSMRVNCEARSFRSRRYFSAFHDLRYIINTESVKESIIREPLYLRQYIGLIIMFQDMNALVRQADTHIEYESETWVNAFNVTLQIAKCCRQFAECYAAVASDNEVMRVEKCKALVRAILRIFKVFSDWVATDTENELADSTELAKERLPQPRIAGIQEQEYHNLQLNGTGSYWIIKYDVASQPVSFHHPLHWLLAGLLENISLLDDGILAEAGWLGNFCDLIRGTDYCRFDFIDDRRLLAILEYPIRTIVLLSQIRAGVWVRNGYGVRNQAHHYREISLRENTFDADVFLVQLGFTVIDPNTLLVTLLDRFQLATWFTGDLQHENYDASQLIFMVEELLNLLIVCVAERANATGMDLEQKVQREIIHSLCLGPLPHSDLVKSIPDRLHENFAFDTILSSVAHLKQPEGLNDLGQYELLNKHFDEVDPYFWHYTRNNREEAEEILRKKSSQPPEEYFYVPKLPKVTHGPFVKMGNLLHSKVFVHIIFFALYNTKQGIATGKSDTVMDQALHLLLLALVDENNDFITQVAEDGGQAGFVHLACTVEFVIENDRLTLLELLLKFLRSPDLKDIHPRCQWILNQMDIRGSLRVKESIQTWRGMVDNEDKTQGTAPSGMSERDKQKQLVKERQAKILAQFAQAQSQFLEQHEDLYEDEEDEFASVDMENQDDLDMSQESANADDHSRQRQWAFPTGTCIVCQEDAHERSQQYGILCLIQTSNILREFPSDDVDIMNDVLEHALGSGIESLNVGSDNSHDPKAIRGFPRQSHKSGMYASTCGHLMHVSCFDTYCASIDVRHQSQPTRNQPENTSRREFVCPLCKSLGNALLPIAWKSTRESYPGVLTPANDEAYAGFLQQDMHRIVDDLGGMIKSNGHGRQRRRGGNGTPSRYREGFTSLSASSLRVENSDIVPHTLPSLPLSGLNFGSGGNGPNPLGPFGNETLNTTNSDTNLISNISKSYAQLSEVMRLSCQALSLVCGDKTMDALRLSNYVKNVDLLWSLYGFTISAVEIALRSQKIPTVEPGGEYSNTIMDFMAPQMQTLLRILPETIIAFTSVRNSGLSNDPKLNLMAVGRMAQLYPSIAIPRSVSDTSVAQGFSYQNQPLLLDDPFLVLAELSLYCVTVLDVPVHHLMRLLYLAEIVKATIGIMQAMDGRPNNIRTETLFNAINQLQSCSHPSSTVTSFVAAIMEPFGMSYEAVEHCLRSMGETAFFQVLQTFVLPYLRKCTILMVTRHGLLLPSGNRTDADWTIQQEVEQVCSQLSLPKIEDLLDRRNILAEEQSLIQEWCHLLANEPTDQQAVALNLPTTFHLVKLPRRLDELFEISLRCVCHRCGTIPNDPALCLLCGTFVCSQSYCCSEGEYGECNLHQSVCGGEIGIYLDVKRCVILLLRTGNGCFISAPYLDWHGEVDLGLKRGRPQFLNQKRYDDIMKLWLQHNIPVYVGRKLEATYDCGGWETM</sequence>
<evidence type="ECO:0000256" key="7">
    <source>
        <dbReference type="ARBA" id="ARBA00022833"/>
    </source>
</evidence>
<evidence type="ECO:0000259" key="12">
    <source>
        <dbReference type="PROSITE" id="PS51157"/>
    </source>
</evidence>
<dbReference type="InterPro" id="IPR014719">
    <property type="entry name" value="Ribosomal_bL12_C/ClpS-like"/>
</dbReference>
<comment type="function">
    <text evidence="10">Ubiquitin ligase protein which is a component of the N-end rule pathway. Recognizes and binds to proteins bearing specific N-terminal residues that are destabilizing according to the N-end rule, leading to their ubiquitination and subsequent degradation.</text>
</comment>
<keyword evidence="6 10" id="KW-0833">Ubl conjugation pathway</keyword>
<dbReference type="Pfam" id="PF22960">
    <property type="entry name" value="WHD_UBR1"/>
    <property type="match status" value="1"/>
</dbReference>
<evidence type="ECO:0000256" key="9">
    <source>
        <dbReference type="PROSITE-ProRule" id="PRU00508"/>
    </source>
</evidence>
<organism evidence="13 14">
    <name type="scientific">Umbelopsis ramanniana AG</name>
    <dbReference type="NCBI Taxonomy" id="1314678"/>
    <lineage>
        <taxon>Eukaryota</taxon>
        <taxon>Fungi</taxon>
        <taxon>Fungi incertae sedis</taxon>
        <taxon>Mucoromycota</taxon>
        <taxon>Mucoromycotina</taxon>
        <taxon>Umbelopsidomycetes</taxon>
        <taxon>Umbelopsidales</taxon>
        <taxon>Umbelopsidaceae</taxon>
        <taxon>Umbelopsis</taxon>
    </lineage>
</organism>
<dbReference type="GO" id="GO:0000151">
    <property type="term" value="C:ubiquitin ligase complex"/>
    <property type="evidence" value="ECO:0007669"/>
    <property type="project" value="TreeGrafter"/>
</dbReference>
<feature type="compositionally biased region" description="Acidic residues" evidence="11">
    <location>
        <begin position="449"/>
        <end position="461"/>
    </location>
</feature>
<dbReference type="InterPro" id="IPR003769">
    <property type="entry name" value="ClpS_core"/>
</dbReference>
<dbReference type="GO" id="GO:0071596">
    <property type="term" value="P:ubiquitin-dependent protein catabolic process via the N-end rule pathway"/>
    <property type="evidence" value="ECO:0007669"/>
    <property type="project" value="UniProtKB-UniRule"/>
</dbReference>
<dbReference type="GO" id="GO:0008270">
    <property type="term" value="F:zinc ion binding"/>
    <property type="evidence" value="ECO:0007669"/>
    <property type="project" value="UniProtKB-UniRule"/>
</dbReference>
<feature type="region of interest" description="Disordered" evidence="11">
    <location>
        <begin position="504"/>
        <end position="547"/>
    </location>
</feature>
<evidence type="ECO:0000256" key="3">
    <source>
        <dbReference type="ARBA" id="ARBA00022679"/>
    </source>
</evidence>
<evidence type="ECO:0000256" key="4">
    <source>
        <dbReference type="ARBA" id="ARBA00022723"/>
    </source>
</evidence>
<dbReference type="CDD" id="cd19673">
    <property type="entry name" value="UBR-box_UBR3"/>
    <property type="match status" value="1"/>
</dbReference>
<proteinExistence type="inferred from homology"/>